<dbReference type="RefSeq" id="WP_200612406.1">
    <property type="nucleotide sequence ID" value="NZ_CP071518.1"/>
</dbReference>
<dbReference type="InterPro" id="IPR034530">
    <property type="entry name" value="HpnP-like"/>
</dbReference>
<dbReference type="SFLD" id="SFLDG01123">
    <property type="entry name" value="methyltransferase_(Class_B)"/>
    <property type="match status" value="1"/>
</dbReference>
<organism evidence="8 9">
    <name type="scientific">Agrilutibacter solisilvae</name>
    <dbReference type="NCBI Taxonomy" id="2763317"/>
    <lineage>
        <taxon>Bacteria</taxon>
        <taxon>Pseudomonadati</taxon>
        <taxon>Pseudomonadota</taxon>
        <taxon>Gammaproteobacteria</taxon>
        <taxon>Lysobacterales</taxon>
        <taxon>Lysobacteraceae</taxon>
        <taxon>Agrilutibacter</taxon>
    </lineage>
</organism>
<dbReference type="InterPro" id="IPR006638">
    <property type="entry name" value="Elp3/MiaA/NifB-like_rSAM"/>
</dbReference>
<dbReference type="SMART" id="SM00729">
    <property type="entry name" value="Elp3"/>
    <property type="match status" value="1"/>
</dbReference>
<reference evidence="8 9" key="1">
    <citation type="submission" date="2021-03" db="EMBL/GenBank/DDBJ databases">
        <title>Lysobacter sp. nov. isolated from soil of gangwondo yeongwol, south Korea.</title>
        <authorList>
            <person name="Kim K.R."/>
            <person name="Kim K.H."/>
            <person name="Jeon C.O."/>
        </authorList>
    </citation>
    <scope>NUCLEOTIDE SEQUENCE [LARGE SCALE GENOMIC DNA]</scope>
    <source>
        <strain evidence="8 9">R19</strain>
    </source>
</reference>
<keyword evidence="4" id="KW-0408">Iron</keyword>
<evidence type="ECO:0000256" key="4">
    <source>
        <dbReference type="ARBA" id="ARBA00023004"/>
    </source>
</evidence>
<dbReference type="InterPro" id="IPR058240">
    <property type="entry name" value="rSAM_sf"/>
</dbReference>
<dbReference type="KEGG" id="lsf:I8J32_011865"/>
<dbReference type="Pfam" id="PF13282">
    <property type="entry name" value="DUF4070"/>
    <property type="match status" value="1"/>
</dbReference>
<dbReference type="SFLD" id="SFLDF00303">
    <property type="entry name" value="hopanoid_C2-methyltransferase"/>
    <property type="match status" value="1"/>
</dbReference>
<feature type="region of interest" description="Disordered" evidence="6">
    <location>
        <begin position="1"/>
        <end position="26"/>
    </location>
</feature>
<dbReference type="InterPro" id="IPR023404">
    <property type="entry name" value="rSAM_horseshoe"/>
</dbReference>
<dbReference type="GO" id="GO:0005829">
    <property type="term" value="C:cytosol"/>
    <property type="evidence" value="ECO:0007669"/>
    <property type="project" value="TreeGrafter"/>
</dbReference>
<dbReference type="Proteomes" id="UP000639274">
    <property type="component" value="Chromosome"/>
</dbReference>
<comment type="cofactor">
    <cofactor evidence="1">
        <name>[4Fe-4S] cluster</name>
        <dbReference type="ChEBI" id="CHEBI:49883"/>
    </cofactor>
</comment>
<dbReference type="PANTHER" id="PTHR43409">
    <property type="entry name" value="ANAEROBIC MAGNESIUM-PROTOPORPHYRIN IX MONOMETHYL ESTER CYCLASE-RELATED"/>
    <property type="match status" value="1"/>
</dbReference>
<name>A0A974XYU2_9GAMM</name>
<dbReference type="Gene3D" id="3.80.30.20">
    <property type="entry name" value="tm_1862 like domain"/>
    <property type="match status" value="1"/>
</dbReference>
<dbReference type="SFLD" id="SFLDS00029">
    <property type="entry name" value="Radical_SAM"/>
    <property type="match status" value="1"/>
</dbReference>
<dbReference type="GO" id="GO:0051536">
    <property type="term" value="F:iron-sulfur cluster binding"/>
    <property type="evidence" value="ECO:0007669"/>
    <property type="project" value="UniProtKB-KW"/>
</dbReference>
<dbReference type="GO" id="GO:0046872">
    <property type="term" value="F:metal ion binding"/>
    <property type="evidence" value="ECO:0007669"/>
    <property type="project" value="UniProtKB-KW"/>
</dbReference>
<dbReference type="CDD" id="cd01335">
    <property type="entry name" value="Radical_SAM"/>
    <property type="match status" value="1"/>
</dbReference>
<evidence type="ECO:0000256" key="3">
    <source>
        <dbReference type="ARBA" id="ARBA00022723"/>
    </source>
</evidence>
<keyword evidence="9" id="KW-1185">Reference proteome</keyword>
<evidence type="ECO:0000256" key="1">
    <source>
        <dbReference type="ARBA" id="ARBA00001966"/>
    </source>
</evidence>
<evidence type="ECO:0000313" key="9">
    <source>
        <dbReference type="Proteomes" id="UP000639274"/>
    </source>
</evidence>
<dbReference type="SUPFAM" id="SSF102114">
    <property type="entry name" value="Radical SAM enzymes"/>
    <property type="match status" value="1"/>
</dbReference>
<keyword evidence="2" id="KW-0949">S-adenosyl-L-methionine</keyword>
<evidence type="ECO:0000256" key="5">
    <source>
        <dbReference type="ARBA" id="ARBA00023014"/>
    </source>
</evidence>
<dbReference type="PROSITE" id="PS51918">
    <property type="entry name" value="RADICAL_SAM"/>
    <property type="match status" value="1"/>
</dbReference>
<dbReference type="GO" id="GO:0003824">
    <property type="term" value="F:catalytic activity"/>
    <property type="evidence" value="ECO:0007669"/>
    <property type="project" value="InterPro"/>
</dbReference>
<accession>A0A974XYU2</accession>
<keyword evidence="5" id="KW-0411">Iron-sulfur</keyword>
<protein>
    <submittedName>
        <fullName evidence="8">DUF4070 domain-containing protein</fullName>
    </submittedName>
</protein>
<evidence type="ECO:0000256" key="6">
    <source>
        <dbReference type="SAM" id="MobiDB-lite"/>
    </source>
</evidence>
<dbReference type="EMBL" id="CP071518">
    <property type="protein sequence ID" value="QSX77450.1"/>
    <property type="molecule type" value="Genomic_DNA"/>
</dbReference>
<evidence type="ECO:0000259" key="7">
    <source>
        <dbReference type="PROSITE" id="PS51918"/>
    </source>
</evidence>
<dbReference type="InterPro" id="IPR025274">
    <property type="entry name" value="DUF4070"/>
</dbReference>
<dbReference type="Gene3D" id="3.40.50.280">
    <property type="entry name" value="Cobalamin-binding domain"/>
    <property type="match status" value="1"/>
</dbReference>
<dbReference type="AlphaFoldDB" id="A0A974XYU2"/>
<dbReference type="PANTHER" id="PTHR43409:SF3">
    <property type="entry name" value="HYPOTHETICAL METHYLTRANSFERASE"/>
    <property type="match status" value="1"/>
</dbReference>
<dbReference type="InterPro" id="IPR034466">
    <property type="entry name" value="Methyltransferase_Class_B"/>
</dbReference>
<sequence length="557" mass="62033">MNPTVLTLPDPLPLARTRSGNPATPAPAARRLRVAIVNPKFEPSYWGFDFALPLMPGDRRCWVVTGALPALAALAPSHCDVEIVDENVEDINFERLRDFDVVGVTGMIVQRVRMHEILQGLRGGQAIVAVGGPYASVAEDAFEGLCDTVFVGEAEETWPVFLEAVARDAPLQKRYRQPDRTDMASVPTPRYDLVRGQRYVMASLQFSRGCPFMCEFCDIITVFGRRPRLKTPVQMLAELDQILAAGFRSCFLVDDNFIGNKGKAKELLRAIVDWQRARNFPLVLVTEASINLADDEEMLALMTAANFRQVFVGIESPSKEALISMHKTQNVRGDSLEAKLQRIRDGGLVVNGGFIVGFDTDTEEVFDQQFEFIQRSGIAQATVAILSPIPTTPLYERLRDEGRLDFSDPDVAFHPRLMSRAALKAGFDDLLRRLYAPEAYFERLFAGYAGSAPFRRLALTRNPRGVGARLRSWLAAARQGIALGRAMARDGQLWRLVGSYAGAWQRYNRPLRDEAIPFASFIGLCVVHWHYYKLSRLPRKAGFGTVLDLAHEPSAAS</sequence>
<keyword evidence="3" id="KW-0479">Metal-binding</keyword>
<evidence type="ECO:0000313" key="8">
    <source>
        <dbReference type="EMBL" id="QSX77450.1"/>
    </source>
</evidence>
<dbReference type="SFLD" id="SFLDG01082">
    <property type="entry name" value="B12-binding_domain_containing"/>
    <property type="match status" value="1"/>
</dbReference>
<gene>
    <name evidence="8" type="ORF">I8J32_011865</name>
</gene>
<dbReference type="InterPro" id="IPR007197">
    <property type="entry name" value="rSAM"/>
</dbReference>
<proteinExistence type="predicted"/>
<dbReference type="InterPro" id="IPR051198">
    <property type="entry name" value="BchE-like"/>
</dbReference>
<dbReference type="Pfam" id="PF04055">
    <property type="entry name" value="Radical_SAM"/>
    <property type="match status" value="1"/>
</dbReference>
<feature type="domain" description="Radical SAM core" evidence="7">
    <location>
        <begin position="196"/>
        <end position="428"/>
    </location>
</feature>
<evidence type="ECO:0000256" key="2">
    <source>
        <dbReference type="ARBA" id="ARBA00022691"/>
    </source>
</evidence>